<evidence type="ECO:0000256" key="1">
    <source>
        <dbReference type="ARBA" id="ARBA00022490"/>
    </source>
</evidence>
<dbReference type="RefSeq" id="WP_185277228.1">
    <property type="nucleotide sequence ID" value="NZ_CP043641.1"/>
</dbReference>
<proteinExistence type="inferred from homology"/>
<dbReference type="SUPFAM" id="SSF46929">
    <property type="entry name" value="DNA helicase RuvA subunit, C-terminal domain"/>
    <property type="match status" value="1"/>
</dbReference>
<evidence type="ECO:0000313" key="9">
    <source>
        <dbReference type="Proteomes" id="UP000515511"/>
    </source>
</evidence>
<evidence type="ECO:0000256" key="6">
    <source>
        <dbReference type="HAMAP-Rule" id="MF_00031"/>
    </source>
</evidence>
<comment type="similarity">
    <text evidence="6">Belongs to the RuvA family.</text>
</comment>
<keyword evidence="5 6" id="KW-0234">DNA repair</keyword>
<dbReference type="KEGG" id="lse:F1C12_02160"/>
<protein>
    <recommendedName>
        <fullName evidence="6">Holliday junction branch migration complex subunit RuvA</fullName>
    </recommendedName>
</protein>
<evidence type="ECO:0000256" key="2">
    <source>
        <dbReference type="ARBA" id="ARBA00022763"/>
    </source>
</evidence>
<dbReference type="GO" id="GO:0006281">
    <property type="term" value="P:DNA repair"/>
    <property type="evidence" value="ECO:0007669"/>
    <property type="project" value="UniProtKB-UniRule"/>
</dbReference>
<dbReference type="InterPro" id="IPR036267">
    <property type="entry name" value="RuvA_C_sf"/>
</dbReference>
<dbReference type="InterPro" id="IPR003583">
    <property type="entry name" value="Hlx-hairpin-Hlx_DNA-bd_motif"/>
</dbReference>
<dbReference type="Pfam" id="PF14520">
    <property type="entry name" value="HHH_5"/>
    <property type="match status" value="1"/>
</dbReference>
<comment type="function">
    <text evidence="6">The RuvA-RuvB-RuvC complex processes Holliday junction (HJ) DNA during genetic recombination and DNA repair, while the RuvA-RuvB complex plays an important role in the rescue of blocked DNA replication forks via replication fork reversal (RFR). RuvA specifically binds to HJ cruciform DNA, conferring on it an open structure. The RuvB hexamer acts as an ATP-dependent pump, pulling dsDNA into and through the RuvAB complex. HJ branch migration allows RuvC to scan DNA until it finds its consensus sequence, where it cleaves and resolves the cruciform DNA.</text>
</comment>
<feature type="region of interest" description="Domain III" evidence="6">
    <location>
        <begin position="152"/>
        <end position="212"/>
    </location>
</feature>
<evidence type="ECO:0000256" key="4">
    <source>
        <dbReference type="ARBA" id="ARBA00023172"/>
    </source>
</evidence>
<dbReference type="GO" id="GO:0005524">
    <property type="term" value="F:ATP binding"/>
    <property type="evidence" value="ECO:0007669"/>
    <property type="project" value="InterPro"/>
</dbReference>
<feature type="domain" description="Helix-hairpin-helix DNA-binding motif class 1" evidence="7">
    <location>
        <begin position="107"/>
        <end position="126"/>
    </location>
</feature>
<reference evidence="9" key="1">
    <citation type="submission" date="2019-09" db="EMBL/GenBank/DDBJ databases">
        <title>Antimicrobial potential of Antarctic Bacteria.</title>
        <authorList>
            <person name="Benaud N."/>
            <person name="Edwards R.J."/>
            <person name="Ferrari B.C."/>
        </authorList>
    </citation>
    <scope>NUCLEOTIDE SEQUENCE [LARGE SCALE GENOMIC DNA]</scope>
    <source>
        <strain evidence="9">INR9</strain>
    </source>
</reference>
<dbReference type="AlphaFoldDB" id="A0A7G6Y6E5"/>
<evidence type="ECO:0000256" key="3">
    <source>
        <dbReference type="ARBA" id="ARBA00023125"/>
    </source>
</evidence>
<accession>A0A7G6Y6E5</accession>
<keyword evidence="3 6" id="KW-0238">DNA-binding</keyword>
<organism evidence="8 9">
    <name type="scientific">Leifsonia shinshuensis</name>
    <dbReference type="NCBI Taxonomy" id="150026"/>
    <lineage>
        <taxon>Bacteria</taxon>
        <taxon>Bacillati</taxon>
        <taxon>Actinomycetota</taxon>
        <taxon>Actinomycetes</taxon>
        <taxon>Micrococcales</taxon>
        <taxon>Microbacteriaceae</taxon>
        <taxon>Leifsonia</taxon>
    </lineage>
</organism>
<dbReference type="GO" id="GO:0006310">
    <property type="term" value="P:DNA recombination"/>
    <property type="evidence" value="ECO:0007669"/>
    <property type="project" value="UniProtKB-UniRule"/>
</dbReference>
<dbReference type="GO" id="GO:0005737">
    <property type="term" value="C:cytoplasm"/>
    <property type="evidence" value="ECO:0007669"/>
    <property type="project" value="UniProtKB-SubCell"/>
</dbReference>
<evidence type="ECO:0000259" key="7">
    <source>
        <dbReference type="SMART" id="SM00278"/>
    </source>
</evidence>
<evidence type="ECO:0000313" key="8">
    <source>
        <dbReference type="EMBL" id="QNE34060.1"/>
    </source>
</evidence>
<dbReference type="InterPro" id="IPR012340">
    <property type="entry name" value="NA-bd_OB-fold"/>
</dbReference>
<dbReference type="GO" id="GO:0009378">
    <property type="term" value="F:four-way junction helicase activity"/>
    <property type="evidence" value="ECO:0007669"/>
    <property type="project" value="InterPro"/>
</dbReference>
<dbReference type="Gene3D" id="1.10.150.20">
    <property type="entry name" value="5' to 3' exonuclease, C-terminal subdomain"/>
    <property type="match status" value="1"/>
</dbReference>
<gene>
    <name evidence="6 8" type="primary">ruvA</name>
    <name evidence="8" type="ORF">F1C12_02160</name>
</gene>
<dbReference type="Pfam" id="PF07499">
    <property type="entry name" value="RuvA_C"/>
    <property type="match status" value="1"/>
</dbReference>
<sequence>MISSLRGTVLSASGGTAVIEVGGVGFAVTLTPDHVLSLRVGDEAFVFTSLIVREDALQLFGFADLDQLQVFELLNGVSGVGPKSAIGVLSVLSPDQVADAVAADDDAPFRKVSGIGPKTAKLIVVSLTGKLAAARRAPARAVKATGARSSVPDSVIVALVGLGWPEKIAAEAVSDVVAETDESARDSVQALLRLSLARLGPAGAGAASGAAR</sequence>
<keyword evidence="2 6" id="KW-0227">DNA damage</keyword>
<comment type="subunit">
    <text evidence="6">Homotetramer. Forms an RuvA(8)-RuvB(12)-Holliday junction (HJ) complex. HJ DNA is sandwiched between 2 RuvA tetramers; dsDNA enters through RuvA and exits via RuvB. An RuvB hexamer assembles on each DNA strand where it exits the tetramer. Each RuvB hexamer is contacted by two RuvA subunits (via domain III) on 2 adjacent RuvB subunits; this complex drives branch migration. In the full resolvosome a probable DNA-RuvA(4)-RuvB(12)-RuvC(2) complex forms which resolves the HJ.</text>
</comment>
<keyword evidence="4 6" id="KW-0233">DNA recombination</keyword>
<comment type="domain">
    <text evidence="6">Has three domains with a flexible linker between the domains II and III and assumes an 'L' shape. Domain III is highly mobile and contacts RuvB.</text>
</comment>
<dbReference type="Proteomes" id="UP000515511">
    <property type="component" value="Chromosome"/>
</dbReference>
<dbReference type="InterPro" id="IPR000085">
    <property type="entry name" value="RuvA"/>
</dbReference>
<dbReference type="Gene3D" id="2.40.50.140">
    <property type="entry name" value="Nucleic acid-binding proteins"/>
    <property type="match status" value="1"/>
</dbReference>
<dbReference type="GO" id="GO:0048476">
    <property type="term" value="C:Holliday junction resolvase complex"/>
    <property type="evidence" value="ECO:0007669"/>
    <property type="project" value="UniProtKB-UniRule"/>
</dbReference>
<dbReference type="NCBIfam" id="TIGR00084">
    <property type="entry name" value="ruvA"/>
    <property type="match status" value="1"/>
</dbReference>
<dbReference type="SMART" id="SM00278">
    <property type="entry name" value="HhH1"/>
    <property type="match status" value="2"/>
</dbReference>
<dbReference type="SUPFAM" id="SSF47781">
    <property type="entry name" value="RuvA domain 2-like"/>
    <property type="match status" value="1"/>
</dbReference>
<name>A0A7G6Y6E5_9MICO</name>
<dbReference type="EMBL" id="CP043641">
    <property type="protein sequence ID" value="QNE34060.1"/>
    <property type="molecule type" value="Genomic_DNA"/>
</dbReference>
<dbReference type="Pfam" id="PF01330">
    <property type="entry name" value="RuvA_N"/>
    <property type="match status" value="1"/>
</dbReference>
<feature type="domain" description="Helix-hairpin-helix DNA-binding motif class 1" evidence="7">
    <location>
        <begin position="72"/>
        <end position="91"/>
    </location>
</feature>
<comment type="caution">
    <text evidence="6">Lacks conserved residue(s) required for the propagation of feature annotation.</text>
</comment>
<dbReference type="GO" id="GO:0000400">
    <property type="term" value="F:four-way junction DNA binding"/>
    <property type="evidence" value="ECO:0007669"/>
    <property type="project" value="UniProtKB-UniRule"/>
</dbReference>
<dbReference type="InterPro" id="IPR010994">
    <property type="entry name" value="RuvA_2-like"/>
</dbReference>
<evidence type="ECO:0000256" key="5">
    <source>
        <dbReference type="ARBA" id="ARBA00023204"/>
    </source>
</evidence>
<dbReference type="InterPro" id="IPR011114">
    <property type="entry name" value="RuvA_C"/>
</dbReference>
<dbReference type="SUPFAM" id="SSF50249">
    <property type="entry name" value="Nucleic acid-binding proteins"/>
    <property type="match status" value="1"/>
</dbReference>
<keyword evidence="1 6" id="KW-0963">Cytoplasm</keyword>
<comment type="subcellular location">
    <subcellularLocation>
        <location evidence="6">Cytoplasm</location>
    </subcellularLocation>
</comment>
<dbReference type="GO" id="GO:0009379">
    <property type="term" value="C:Holliday junction helicase complex"/>
    <property type="evidence" value="ECO:0007669"/>
    <property type="project" value="InterPro"/>
</dbReference>
<dbReference type="HAMAP" id="MF_00031">
    <property type="entry name" value="DNA_HJ_migration_RuvA"/>
    <property type="match status" value="1"/>
</dbReference>
<dbReference type="Gene3D" id="1.10.8.10">
    <property type="entry name" value="DNA helicase RuvA subunit, C-terminal domain"/>
    <property type="match status" value="1"/>
</dbReference>
<dbReference type="InterPro" id="IPR013849">
    <property type="entry name" value="DNA_helicase_Holl-junc_RuvA_I"/>
</dbReference>